<protein>
    <submittedName>
        <fullName evidence="2">Uncharacterized protein</fullName>
    </submittedName>
</protein>
<keyword evidence="1" id="KW-0472">Membrane</keyword>
<keyword evidence="1" id="KW-0812">Transmembrane</keyword>
<evidence type="ECO:0000313" key="2">
    <source>
        <dbReference type="EMBL" id="TQM75872.1"/>
    </source>
</evidence>
<comment type="caution">
    <text evidence="2">The sequence shown here is derived from an EMBL/GenBank/DDBJ whole genome shotgun (WGS) entry which is preliminary data.</text>
</comment>
<name>A0A543IZ63_9ACTN</name>
<dbReference type="EMBL" id="VFPQ01000001">
    <property type="protein sequence ID" value="TQM75872.1"/>
    <property type="molecule type" value="Genomic_DNA"/>
</dbReference>
<accession>A0A543IZ63</accession>
<feature type="transmembrane region" description="Helical" evidence="1">
    <location>
        <begin position="51"/>
        <end position="72"/>
    </location>
</feature>
<dbReference type="RefSeq" id="WP_142259821.1">
    <property type="nucleotide sequence ID" value="NZ_VFPQ01000001.1"/>
</dbReference>
<dbReference type="Proteomes" id="UP000319213">
    <property type="component" value="Unassembled WGS sequence"/>
</dbReference>
<feature type="transmembrane region" description="Helical" evidence="1">
    <location>
        <begin position="109"/>
        <end position="132"/>
    </location>
</feature>
<organism evidence="2 3">
    <name type="scientific">Thermopolyspora flexuosa</name>
    <dbReference type="NCBI Taxonomy" id="103836"/>
    <lineage>
        <taxon>Bacteria</taxon>
        <taxon>Bacillati</taxon>
        <taxon>Actinomycetota</taxon>
        <taxon>Actinomycetes</taxon>
        <taxon>Streptosporangiales</taxon>
        <taxon>Streptosporangiaceae</taxon>
        <taxon>Thermopolyspora</taxon>
    </lineage>
</organism>
<reference evidence="2 3" key="1">
    <citation type="submission" date="2019-06" db="EMBL/GenBank/DDBJ databases">
        <title>Sequencing the genomes of 1000 actinobacteria strains.</title>
        <authorList>
            <person name="Klenk H.-P."/>
        </authorList>
    </citation>
    <scope>NUCLEOTIDE SEQUENCE [LARGE SCALE GENOMIC DNA]</scope>
    <source>
        <strain evidence="2 3">DSM 43186</strain>
    </source>
</reference>
<keyword evidence="1" id="KW-1133">Transmembrane helix</keyword>
<feature type="transmembrane region" description="Helical" evidence="1">
    <location>
        <begin position="79"/>
        <end position="97"/>
    </location>
</feature>
<keyword evidence="3" id="KW-1185">Reference proteome</keyword>
<evidence type="ECO:0000256" key="1">
    <source>
        <dbReference type="SAM" id="Phobius"/>
    </source>
</evidence>
<evidence type="ECO:0000313" key="3">
    <source>
        <dbReference type="Proteomes" id="UP000319213"/>
    </source>
</evidence>
<proteinExistence type="predicted"/>
<dbReference type="AlphaFoldDB" id="A0A543IZ63"/>
<sequence>MRVRERRTGRLVLAAGLAAIVAGLAMGLATRVLMRLVGLAIGHEGEFTWPGTVAIAVLFMVLAVPAAATAAAPRAIRAAGRWLTAAVAGLGCARNGITDAQAVVLAEEGRMWLIAALIVAFGAAVVAFGRLAQHAALRLADRRPAT</sequence>
<gene>
    <name evidence="2" type="ORF">FHX40_2594</name>
</gene>